<evidence type="ECO:0000313" key="3">
    <source>
        <dbReference type="Proteomes" id="UP000002415"/>
    </source>
</evidence>
<keyword evidence="3" id="KW-1185">Reference proteome</keyword>
<feature type="domain" description="PrcB C-terminal" evidence="1">
    <location>
        <begin position="179"/>
        <end position="239"/>
    </location>
</feature>
<reference evidence="2 3" key="2">
    <citation type="journal article" date="2009" name="Proc. Natl. Acad. Sci. U.S.A.">
        <title>On the chimeric nature, thermophilic origin, and phylogenetic placement of the Thermotogales.</title>
        <authorList>
            <person name="Zhaxybayeva O."/>
            <person name="Swithers K.S."/>
            <person name="Lapierre P."/>
            <person name="Fournier G.P."/>
            <person name="Bickhart D.M."/>
            <person name="DeBoy R.T."/>
            <person name="Nelson K.E."/>
            <person name="Nesbo C.L."/>
            <person name="Doolittle W.F."/>
            <person name="Gogarten J.P."/>
            <person name="Noll K.M."/>
        </authorList>
    </citation>
    <scope>NUCLEOTIDE SEQUENCE [LARGE SCALE GENOMIC DNA]</scope>
    <source>
        <strain evidence="3">ATCC 35602 / DSM 5306 / Rt17-B1</strain>
    </source>
</reference>
<dbReference type="AlphaFoldDB" id="A7HMA2"/>
<dbReference type="Proteomes" id="UP000002415">
    <property type="component" value="Chromosome"/>
</dbReference>
<protein>
    <recommendedName>
        <fullName evidence="1">PrcB C-terminal domain-containing protein</fullName>
    </recommendedName>
</protein>
<dbReference type="HOGENOM" id="CLU_1102368_0_0_0"/>
<organism evidence="2 3">
    <name type="scientific">Fervidobacterium nodosum (strain ATCC 35602 / DSM 5306 / Rt17-B1)</name>
    <dbReference type="NCBI Taxonomy" id="381764"/>
    <lineage>
        <taxon>Bacteria</taxon>
        <taxon>Thermotogati</taxon>
        <taxon>Thermotogota</taxon>
        <taxon>Thermotogae</taxon>
        <taxon>Thermotogales</taxon>
        <taxon>Fervidobacteriaceae</taxon>
        <taxon>Fervidobacterium</taxon>
    </lineage>
</organism>
<name>A7HMA2_FERNB</name>
<reference evidence="2 3" key="1">
    <citation type="submission" date="2007-07" db="EMBL/GenBank/DDBJ databases">
        <title>Complete sequence of Fervidobacterium nodosum Rt17-B1.</title>
        <authorList>
            <consortium name="US DOE Joint Genome Institute"/>
            <person name="Copeland A."/>
            <person name="Lucas S."/>
            <person name="Lapidus A."/>
            <person name="Barry K."/>
            <person name="Glavina del Rio T."/>
            <person name="Dalin E."/>
            <person name="Tice H."/>
            <person name="Pitluck S."/>
            <person name="Saunders E."/>
            <person name="Brettin T."/>
            <person name="Bruce D."/>
            <person name="Detter J.C."/>
            <person name="Han C."/>
            <person name="Schmutz J."/>
            <person name="Larimer F."/>
            <person name="Land M."/>
            <person name="Hauser L."/>
            <person name="Kyrpides N."/>
            <person name="Mikhailova N."/>
            <person name="Nelson K."/>
            <person name="Gogarten J.P."/>
            <person name="Noll K."/>
            <person name="Richardson P."/>
        </authorList>
    </citation>
    <scope>NUCLEOTIDE SEQUENCE [LARGE SCALE GENOMIC DNA]</scope>
    <source>
        <strain evidence="3">ATCC 35602 / DSM 5306 / Rt17-B1</strain>
    </source>
</reference>
<dbReference type="RefSeq" id="WP_011994346.1">
    <property type="nucleotide sequence ID" value="NC_009718.1"/>
</dbReference>
<dbReference type="OrthoDB" id="47494at2"/>
<sequence>MKKVFGFLFVTVLIVLSFAQTVQILVKPIDASLPDSLFKSTGSKTFNIQYLKLFSDNEAKAYIIKAWYFQPSSVTSGVFKFKVRLVDEKNKKEYVYEFQGIKDKSYFRLKPVFVLCPSSMKIFINNELIPEEKTKSEEIILPVQTGDLGGAVMKVLQRAGSGYREISENDFASKDEEIFIQIIAGTFPTGGYRLELNEPDIVFPITGKRGKITITGKFYRPGKGDMVTQAFTTPSKTISLGKLPVGEYDIYVNIEDLGEFISTLKVK</sequence>
<evidence type="ECO:0000313" key="2">
    <source>
        <dbReference type="EMBL" id="ABS61035.1"/>
    </source>
</evidence>
<dbReference type="Pfam" id="PF14343">
    <property type="entry name" value="PrcB_C"/>
    <property type="match status" value="1"/>
</dbReference>
<evidence type="ECO:0000259" key="1">
    <source>
        <dbReference type="Pfam" id="PF14343"/>
    </source>
</evidence>
<gene>
    <name evidence="2" type="ordered locus">Fnod_1188</name>
</gene>
<dbReference type="KEGG" id="fno:Fnod_1188"/>
<dbReference type="STRING" id="381764.Fnod_1188"/>
<dbReference type="EMBL" id="CP000771">
    <property type="protein sequence ID" value="ABS61035.1"/>
    <property type="molecule type" value="Genomic_DNA"/>
</dbReference>
<dbReference type="InterPro" id="IPR025748">
    <property type="entry name" value="PrcB_C_dom"/>
</dbReference>
<accession>A7HMA2</accession>
<dbReference type="eggNOG" id="ENOG50338HY">
    <property type="taxonomic scope" value="Bacteria"/>
</dbReference>
<proteinExistence type="predicted"/>